<dbReference type="GO" id="GO:0006506">
    <property type="term" value="P:GPI anchor biosynthetic process"/>
    <property type="evidence" value="ECO:0007669"/>
    <property type="project" value="UniProtKB-UniPathway"/>
</dbReference>
<evidence type="ECO:0000256" key="3">
    <source>
        <dbReference type="ARBA" id="ARBA00008698"/>
    </source>
</evidence>
<evidence type="ECO:0000256" key="7">
    <source>
        <dbReference type="ARBA" id="ARBA00022692"/>
    </source>
</evidence>
<dbReference type="InterPro" id="IPR007315">
    <property type="entry name" value="PIG-V/Gpi18"/>
</dbReference>
<evidence type="ECO:0000256" key="9">
    <source>
        <dbReference type="ARBA" id="ARBA00022989"/>
    </source>
</evidence>
<evidence type="ECO:0000256" key="4">
    <source>
        <dbReference type="ARBA" id="ARBA00022502"/>
    </source>
</evidence>
<evidence type="ECO:0000256" key="8">
    <source>
        <dbReference type="ARBA" id="ARBA00022824"/>
    </source>
</evidence>
<evidence type="ECO:0000256" key="1">
    <source>
        <dbReference type="ARBA" id="ARBA00004477"/>
    </source>
</evidence>
<feature type="transmembrane region" description="Helical" evidence="11">
    <location>
        <begin position="385"/>
        <end position="406"/>
    </location>
</feature>
<dbReference type="EMBL" id="CABIJS010000310">
    <property type="protein sequence ID" value="VUZ48679.1"/>
    <property type="molecule type" value="Genomic_DNA"/>
</dbReference>
<feature type="transmembrane region" description="Helical" evidence="11">
    <location>
        <begin position="476"/>
        <end position="496"/>
    </location>
</feature>
<dbReference type="GO" id="GO:0031501">
    <property type="term" value="C:mannosyltransferase complex"/>
    <property type="evidence" value="ECO:0007669"/>
    <property type="project" value="TreeGrafter"/>
</dbReference>
<organism evidence="12 13">
    <name type="scientific">Hymenolepis diminuta</name>
    <name type="common">Rat tapeworm</name>
    <dbReference type="NCBI Taxonomy" id="6216"/>
    <lineage>
        <taxon>Eukaryota</taxon>
        <taxon>Metazoa</taxon>
        <taxon>Spiralia</taxon>
        <taxon>Lophotrochozoa</taxon>
        <taxon>Platyhelminthes</taxon>
        <taxon>Cestoda</taxon>
        <taxon>Eucestoda</taxon>
        <taxon>Cyclophyllidea</taxon>
        <taxon>Hymenolepididae</taxon>
        <taxon>Hymenolepis</taxon>
    </lineage>
</organism>
<feature type="transmembrane region" description="Helical" evidence="11">
    <location>
        <begin position="346"/>
        <end position="364"/>
    </location>
</feature>
<evidence type="ECO:0000256" key="11">
    <source>
        <dbReference type="RuleBase" id="RU363112"/>
    </source>
</evidence>
<keyword evidence="7 11" id="KW-0812">Transmembrane</keyword>
<dbReference type="PANTHER" id="PTHR12468">
    <property type="entry name" value="GPI MANNOSYLTRANSFERASE 2"/>
    <property type="match status" value="1"/>
</dbReference>
<evidence type="ECO:0000256" key="5">
    <source>
        <dbReference type="ARBA" id="ARBA00022676"/>
    </source>
</evidence>
<dbReference type="EC" id="2.4.1.-" evidence="11"/>
<evidence type="ECO:0000313" key="12">
    <source>
        <dbReference type="EMBL" id="VUZ48679.1"/>
    </source>
</evidence>
<dbReference type="PANTHER" id="PTHR12468:SF2">
    <property type="entry name" value="GPI MANNOSYLTRANSFERASE 2"/>
    <property type="match status" value="1"/>
</dbReference>
<keyword evidence="8 11" id="KW-0256">Endoplasmic reticulum</keyword>
<keyword evidence="6 11" id="KW-0808">Transferase</keyword>
<feature type="transmembrane region" description="Helical" evidence="11">
    <location>
        <begin position="199"/>
        <end position="218"/>
    </location>
</feature>
<evidence type="ECO:0000256" key="10">
    <source>
        <dbReference type="ARBA" id="ARBA00023136"/>
    </source>
</evidence>
<proteinExistence type="inferred from homology"/>
<protein>
    <recommendedName>
        <fullName evidence="11">GPI mannosyltransferase 2</fullName>
        <ecNumber evidence="11">2.4.1.-</ecNumber>
    </recommendedName>
</protein>
<keyword evidence="10 11" id="KW-0472">Membrane</keyword>
<feature type="transmembrane region" description="Helical" evidence="11">
    <location>
        <begin position="72"/>
        <end position="92"/>
    </location>
</feature>
<dbReference type="Proteomes" id="UP000321570">
    <property type="component" value="Unassembled WGS sequence"/>
</dbReference>
<comment type="similarity">
    <text evidence="3 11">Belongs to the PIGV family.</text>
</comment>
<comment type="pathway">
    <text evidence="2 11">Glycolipid biosynthesis; glycosylphosphatidylinositol-anchor biosynthesis.</text>
</comment>
<feature type="transmembrane region" description="Helical" evidence="11">
    <location>
        <begin position="104"/>
        <end position="127"/>
    </location>
</feature>
<dbReference type="GO" id="GO:0000009">
    <property type="term" value="F:alpha-1,6-mannosyltransferase activity"/>
    <property type="evidence" value="ECO:0007669"/>
    <property type="project" value="InterPro"/>
</dbReference>
<accession>A0A564YNW7</accession>
<name>A0A564YNW7_HYMDI</name>
<evidence type="ECO:0000256" key="2">
    <source>
        <dbReference type="ARBA" id="ARBA00004687"/>
    </source>
</evidence>
<comment type="subcellular location">
    <subcellularLocation>
        <location evidence="1 11">Endoplasmic reticulum membrane</location>
        <topology evidence="1 11">Multi-pass membrane protein</topology>
    </subcellularLocation>
</comment>
<reference evidence="12 13" key="1">
    <citation type="submission" date="2019-07" db="EMBL/GenBank/DDBJ databases">
        <authorList>
            <person name="Jastrzebski P J."/>
            <person name="Paukszto L."/>
            <person name="Jastrzebski P J."/>
        </authorList>
    </citation>
    <scope>NUCLEOTIDE SEQUENCE [LARGE SCALE GENOMIC DNA]</scope>
    <source>
        <strain evidence="12 13">WMS-il1</strain>
    </source>
</reference>
<keyword evidence="9 11" id="KW-1133">Transmembrane helix</keyword>
<dbReference type="GO" id="GO:0005789">
    <property type="term" value="C:endoplasmic reticulum membrane"/>
    <property type="evidence" value="ECO:0007669"/>
    <property type="project" value="UniProtKB-SubCell"/>
</dbReference>
<dbReference type="Pfam" id="PF04188">
    <property type="entry name" value="Mannosyl_trans2"/>
    <property type="match status" value="1"/>
</dbReference>
<gene>
    <name evidence="12" type="ORF">WMSIL1_LOCUS8039</name>
</gene>
<dbReference type="AlphaFoldDB" id="A0A564YNW7"/>
<evidence type="ECO:0000256" key="6">
    <source>
        <dbReference type="ARBA" id="ARBA00022679"/>
    </source>
</evidence>
<keyword evidence="4 11" id="KW-0337">GPI-anchor biosynthesis</keyword>
<feature type="transmembrane region" description="Helical" evidence="11">
    <location>
        <begin position="6"/>
        <end position="26"/>
    </location>
</feature>
<keyword evidence="13" id="KW-1185">Reference proteome</keyword>
<dbReference type="GO" id="GO:0004376">
    <property type="term" value="F:GPI mannosyltransferase activity"/>
    <property type="evidence" value="ECO:0007669"/>
    <property type="project" value="InterPro"/>
</dbReference>
<keyword evidence="5 11" id="KW-0328">Glycosyltransferase</keyword>
<evidence type="ECO:0000313" key="13">
    <source>
        <dbReference type="Proteomes" id="UP000321570"/>
    </source>
</evidence>
<dbReference type="UniPathway" id="UPA00196"/>
<comment type="function">
    <text evidence="11">Mannosyltransferase involved in glycosylphosphatidylinositol-anchor biosynthesis.</text>
</comment>
<sequence length="499" mass="57462">MKSDILAFAITAKLFVVSIIIISSLFPNHRADAFSPPKHSCTSKLDYFLQLILDGFHKWDAIYFHFISINGYIYENTLAFFPLLPLTLRIISRVTYFFPSLWSLWVHNILIGVFWSFLCHVLGAIQMYKLSKLTLMGEYISVTSALLYAINPASVFFSTLYSEPFYSLLLISGLVWLAEGSYTQGCFVLSLTAACRSNGIVNCGFGCFPHFIFLINELSDIYKQKMSIFFAFFKVFEAVLYRILIFFSIIGGSLLPYLFYQYYAAYLYCFTEPKPSYLSFLTPEYPSQELADFAEELGVLTPYTVNATVHAVWCPGIPWSSYSLLQKHFWNVGAFRYYELKQLPNFLLALPVLILVFKTVSLFAKRAPRTLLSLGILAETEKQRLILPHIYHIIFLSLYGMVNVHIQVLTRMMFSSCPVLYWYCASVLLDEENDVFTRVARSRKSKSKKGIKIHGLDDMHHVVAPSTYPPWSSQRILLYYFYSYIIVGCVMHSNFLPWT</sequence>
<feature type="transmembrane region" description="Helical" evidence="11">
    <location>
        <begin position="239"/>
        <end position="260"/>
    </location>
</feature>